<dbReference type="Pfam" id="PF04199">
    <property type="entry name" value="Cyclase"/>
    <property type="match status" value="1"/>
</dbReference>
<reference evidence="1" key="1">
    <citation type="submission" date="2019-02" db="EMBL/GenBank/DDBJ databases">
        <authorList>
            <person name="Gruber-Vodicka R. H."/>
            <person name="Seah K. B. B."/>
        </authorList>
    </citation>
    <scope>NUCLEOTIDE SEQUENCE</scope>
    <source>
        <strain evidence="1">BECK_S312</strain>
        <strain evidence="2">BECK_S426</strain>
    </source>
</reference>
<name>A0A450X507_9GAMM</name>
<accession>A0A450X507</accession>
<dbReference type="SUPFAM" id="SSF102198">
    <property type="entry name" value="Putative cyclase"/>
    <property type="match status" value="1"/>
</dbReference>
<dbReference type="PANTHER" id="PTHR31118:SF12">
    <property type="entry name" value="CYCLASE-LIKE PROTEIN 2"/>
    <property type="match status" value="1"/>
</dbReference>
<proteinExistence type="predicted"/>
<dbReference type="EMBL" id="CAADFM010000415">
    <property type="protein sequence ID" value="VFK24355.1"/>
    <property type="molecule type" value="Genomic_DNA"/>
</dbReference>
<dbReference type="GO" id="GO:0019441">
    <property type="term" value="P:L-tryptophan catabolic process to kynurenine"/>
    <property type="evidence" value="ECO:0007669"/>
    <property type="project" value="InterPro"/>
</dbReference>
<dbReference type="Gene3D" id="3.50.30.50">
    <property type="entry name" value="Putative cyclase"/>
    <property type="match status" value="1"/>
</dbReference>
<dbReference type="EMBL" id="CAADFP010000416">
    <property type="protein sequence ID" value="VFK35745.1"/>
    <property type="molecule type" value="Genomic_DNA"/>
</dbReference>
<dbReference type="AlphaFoldDB" id="A0A450X507"/>
<dbReference type="GO" id="GO:0004061">
    <property type="term" value="F:arylformamidase activity"/>
    <property type="evidence" value="ECO:0007669"/>
    <property type="project" value="InterPro"/>
</dbReference>
<dbReference type="InterPro" id="IPR037175">
    <property type="entry name" value="KFase_sf"/>
</dbReference>
<gene>
    <name evidence="1" type="ORF">BECKLPF1236A_GA0070988_104151</name>
    <name evidence="2" type="ORF">BECKLPF1236C_GA0070990_104161</name>
</gene>
<dbReference type="InterPro" id="IPR007325">
    <property type="entry name" value="KFase/CYL"/>
</dbReference>
<evidence type="ECO:0000313" key="1">
    <source>
        <dbReference type="EMBL" id="VFK24355.1"/>
    </source>
</evidence>
<sequence>MVFLDENTSRFFDPDHSREYANEKTVPRDEPISRERHPMQIKQIIDLSIPLENANYTGFQPSIQYFDHAEGARKLGKALGLAQDDFPDGMALAWEEYRGITHMATHLDAPWHFGPTSEGRPSKTIDQVPLDWCLRDGVRLDMRAFGKGYSITANDVKDALHKIDYTIKPFDIVLLWTESDKLMHDPRYGEANPGMSAEATFWLIDQGVKIIGTDGYGYDMGFAEMARKYKEGDKGALWPGHFAGRKREYCHIEAMGNMENIPMDYGFTVSVLPVKLAKASAAWARCVAIIWA</sequence>
<organism evidence="1">
    <name type="scientific">Candidatus Kentrum sp. LPFa</name>
    <dbReference type="NCBI Taxonomy" id="2126335"/>
    <lineage>
        <taxon>Bacteria</taxon>
        <taxon>Pseudomonadati</taxon>
        <taxon>Pseudomonadota</taxon>
        <taxon>Gammaproteobacteria</taxon>
        <taxon>Candidatus Kentrum</taxon>
    </lineage>
</organism>
<evidence type="ECO:0000313" key="2">
    <source>
        <dbReference type="EMBL" id="VFK35745.1"/>
    </source>
</evidence>
<protein>
    <submittedName>
        <fullName evidence="1">Kynurenine formamidase</fullName>
    </submittedName>
</protein>
<dbReference type="PANTHER" id="PTHR31118">
    <property type="entry name" value="CYCLASE-LIKE PROTEIN 2"/>
    <property type="match status" value="1"/>
</dbReference>